<dbReference type="Gene3D" id="2.130.10.10">
    <property type="entry name" value="YVTN repeat-like/Quinoprotein amine dehydrogenase"/>
    <property type="match status" value="2"/>
</dbReference>
<evidence type="ECO:0000259" key="5">
    <source>
        <dbReference type="Pfam" id="PF08743"/>
    </source>
</evidence>
<sequence>MSKSAATNSSKGKGRAHDDDDDEDLRMSGDEQQPTHKNGNGAGAPQDDEEEDDHEEDAADLSEGEKQRRQEEKDRGERKRVRSMYRKLQSRVDDARGDLQNTTVDSLTDQVANANALFDKVDRPSEAILDSRVLIATSEAGALKARQLKIDGDAFDTDEFLVRLVRFMGGRGRSARSMRRKRTRRGGAAAAGRKGTAAAADDSDAQSESEDEDDDEEDDDDDDDRPMKYGPLAIEVKEKKARTQRAKNQWEAEQVRPEELRAEDVAKNENETGKVTARIAKRLREVGGNTGLPYLKFVVNPTSFSQTTENLFYFSFLVREQKAAVEVDEDPDSPFFGDMICFAVDAEALDGANAAAAPPPKNQVVLELTEQIWRDAIDLYGLEGEESIIPTREAFVPPVATGKYKWTGSLARSGTRRRSFSSPLQVDDSVGRSLARLVSSPTRPSRTGDLENSAQTAPSEIIPTFALAASPLSTSSATSLRLAVGSYSETRVPTASSSSANSSANYTNHLTVAAVDPAVADLEDDSDSESETAYRSRSTRQRVLHPSSGSGGGGAFRAVARTPLLYPPSAVQFAPARLSGSLASGTGGNAGYGEPEQREVLATSSESLRLWDLVTEQDDGGGRVGSGGGNGFVGGGSGGHSSSRSRLVSRATLQNSKAEFSAPLTGFSWSMLEPTQIVTASIDTTCTVWDISTGVPVTQLIAHDREVYDVAWSPAQREIFASVGADGSVRMFDLRSLEHSTILYEAAPSPSVPATSSTTTTTSSGSGGGGGSSGNSSAGTTTAGGKEASGAGGASSPSRKKTGGGGSSSASSSNNGGGPPAPLLRLAFSPTSPNYLAVVHADSPHVQILDTRSPGTAALEVRGHKAPVNGIAWGAGGTGATMSGASGGGGNGPGWLSTVSDDATLLMWDLSQAQPPAPPTTTSSASSSSASRSTAAAAQQQQPKPITTPAMAYTAPSEVNAVAWGGGGGEWISIGCGRLVRTLRI</sequence>
<gene>
    <name evidence="7" type="ORF">C6P46_004852</name>
</gene>
<evidence type="ECO:0000259" key="6">
    <source>
        <dbReference type="Pfam" id="PF15412"/>
    </source>
</evidence>
<feature type="compositionally biased region" description="Acidic residues" evidence="4">
    <location>
        <begin position="521"/>
        <end position="530"/>
    </location>
</feature>
<name>A0A9P6VYZ4_RHOMI</name>
<feature type="compositionally biased region" description="Polar residues" evidence="4">
    <location>
        <begin position="439"/>
        <end position="457"/>
    </location>
</feature>
<feature type="domain" description="Nse4/EID protein Nse3/MAGE-binding" evidence="6">
    <location>
        <begin position="130"/>
        <end position="203"/>
    </location>
</feature>
<dbReference type="PANTHER" id="PTHR19919">
    <property type="entry name" value="WD REPEAT CONTAINING PROTEIN"/>
    <property type="match status" value="1"/>
</dbReference>
<dbReference type="SMART" id="SM00320">
    <property type="entry name" value="WD40"/>
    <property type="match status" value="4"/>
</dbReference>
<dbReference type="Pfam" id="PF00400">
    <property type="entry name" value="WD40"/>
    <property type="match status" value="1"/>
</dbReference>
<feature type="compositionally biased region" description="Low complexity" evidence="4">
    <location>
        <begin position="774"/>
        <end position="797"/>
    </location>
</feature>
<accession>A0A9P6VYZ4</accession>
<feature type="compositionally biased region" description="Gly residues" evidence="4">
    <location>
        <begin position="622"/>
        <end position="639"/>
    </location>
</feature>
<dbReference type="InterPro" id="IPR036322">
    <property type="entry name" value="WD40_repeat_dom_sf"/>
</dbReference>
<feature type="region of interest" description="Disordered" evidence="4">
    <location>
        <begin position="912"/>
        <end position="946"/>
    </location>
</feature>
<dbReference type="InterPro" id="IPR001680">
    <property type="entry name" value="WD40_rpt"/>
</dbReference>
<feature type="region of interest" description="Disordered" evidence="4">
    <location>
        <begin position="1"/>
        <end position="101"/>
    </location>
</feature>
<reference evidence="7 8" key="1">
    <citation type="submission" date="2020-11" db="EMBL/GenBank/DDBJ databases">
        <title>Kefir isolates.</title>
        <authorList>
            <person name="Marcisauskas S."/>
            <person name="Kim Y."/>
            <person name="Blasche S."/>
        </authorList>
    </citation>
    <scope>NUCLEOTIDE SEQUENCE [LARGE SCALE GENOMIC DNA]</scope>
    <source>
        <strain evidence="7 8">KR</strain>
    </source>
</reference>
<feature type="compositionally biased region" description="Low complexity" evidence="4">
    <location>
        <begin position="186"/>
        <end position="200"/>
    </location>
</feature>
<keyword evidence="1 3" id="KW-0853">WD repeat</keyword>
<feature type="compositionally biased region" description="Low complexity" evidence="4">
    <location>
        <begin position="920"/>
        <end position="946"/>
    </location>
</feature>
<feature type="compositionally biased region" description="Low complexity" evidence="4">
    <location>
        <begin position="748"/>
        <end position="764"/>
    </location>
</feature>
<feature type="region of interest" description="Disordered" evidence="4">
    <location>
        <begin position="172"/>
        <end position="241"/>
    </location>
</feature>
<protein>
    <submittedName>
        <fullName evidence="7">Uncharacterized protein</fullName>
    </submittedName>
</protein>
<comment type="caution">
    <text evidence="7">The sequence shown here is derived from an EMBL/GenBank/DDBJ whole genome shotgun (WGS) entry which is preliminary data.</text>
</comment>
<dbReference type="PROSITE" id="PS50082">
    <property type="entry name" value="WD_REPEATS_2"/>
    <property type="match status" value="1"/>
</dbReference>
<feature type="region of interest" description="Disordered" evidence="4">
    <location>
        <begin position="748"/>
        <end position="826"/>
    </location>
</feature>
<feature type="region of interest" description="Disordered" evidence="4">
    <location>
        <begin position="519"/>
        <end position="555"/>
    </location>
</feature>
<dbReference type="PROSITE" id="PS50294">
    <property type="entry name" value="WD_REPEATS_REGION"/>
    <property type="match status" value="1"/>
</dbReference>
<evidence type="ECO:0000313" key="8">
    <source>
        <dbReference type="Proteomes" id="UP000777482"/>
    </source>
</evidence>
<proteinExistence type="predicted"/>
<feature type="compositionally biased region" description="Polar residues" evidence="4">
    <location>
        <begin position="1"/>
        <end position="11"/>
    </location>
</feature>
<keyword evidence="8" id="KW-1185">Reference proteome</keyword>
<feature type="domain" description="Non-structural maintenance of chromosome element 4 C-terminal" evidence="5">
    <location>
        <begin position="292"/>
        <end position="383"/>
    </location>
</feature>
<feature type="compositionally biased region" description="Basic residues" evidence="4">
    <location>
        <begin position="173"/>
        <end position="185"/>
    </location>
</feature>
<evidence type="ECO:0000313" key="7">
    <source>
        <dbReference type="EMBL" id="KAG0659912.1"/>
    </source>
</evidence>
<dbReference type="OrthoDB" id="1284551at2759"/>
<feature type="compositionally biased region" description="Acidic residues" evidence="4">
    <location>
        <begin position="201"/>
        <end position="224"/>
    </location>
</feature>
<feature type="region of interest" description="Disordered" evidence="4">
    <location>
        <begin position="617"/>
        <end position="644"/>
    </location>
</feature>
<evidence type="ECO:0000256" key="2">
    <source>
        <dbReference type="ARBA" id="ARBA00022737"/>
    </source>
</evidence>
<dbReference type="InterPro" id="IPR029225">
    <property type="entry name" value="Nse4_Nse3-bd"/>
</dbReference>
<keyword evidence="2" id="KW-0677">Repeat</keyword>
<evidence type="ECO:0000256" key="4">
    <source>
        <dbReference type="SAM" id="MobiDB-lite"/>
    </source>
</evidence>
<feature type="region of interest" description="Disordered" evidence="4">
    <location>
        <begin position="437"/>
        <end position="457"/>
    </location>
</feature>
<feature type="compositionally biased region" description="Basic residues" evidence="4">
    <location>
        <begin position="78"/>
        <end position="89"/>
    </location>
</feature>
<dbReference type="AlphaFoldDB" id="A0A9P6VYZ4"/>
<evidence type="ECO:0000256" key="1">
    <source>
        <dbReference type="ARBA" id="ARBA00022574"/>
    </source>
</evidence>
<dbReference type="InterPro" id="IPR045159">
    <property type="entry name" value="DCAF7-like"/>
</dbReference>
<dbReference type="InterPro" id="IPR014854">
    <property type="entry name" value="Nse4_C"/>
</dbReference>
<dbReference type="InterPro" id="IPR015943">
    <property type="entry name" value="WD40/YVTN_repeat-like_dom_sf"/>
</dbReference>
<feature type="compositionally biased region" description="Basic and acidic residues" evidence="4">
    <location>
        <begin position="63"/>
        <end position="77"/>
    </location>
</feature>
<dbReference type="Pfam" id="PF08743">
    <property type="entry name" value="Nse4_C"/>
    <property type="match status" value="1"/>
</dbReference>
<dbReference type="SUPFAM" id="SSF50978">
    <property type="entry name" value="WD40 repeat-like"/>
    <property type="match status" value="1"/>
</dbReference>
<organism evidence="7 8">
    <name type="scientific">Rhodotorula mucilaginosa</name>
    <name type="common">Yeast</name>
    <name type="synonym">Rhodotorula rubra</name>
    <dbReference type="NCBI Taxonomy" id="5537"/>
    <lineage>
        <taxon>Eukaryota</taxon>
        <taxon>Fungi</taxon>
        <taxon>Dikarya</taxon>
        <taxon>Basidiomycota</taxon>
        <taxon>Pucciniomycotina</taxon>
        <taxon>Microbotryomycetes</taxon>
        <taxon>Sporidiobolales</taxon>
        <taxon>Sporidiobolaceae</taxon>
        <taxon>Rhodotorula</taxon>
    </lineage>
</organism>
<feature type="repeat" description="WD" evidence="3">
    <location>
        <begin position="700"/>
        <end position="742"/>
    </location>
</feature>
<feature type="compositionally biased region" description="Acidic residues" evidence="4">
    <location>
        <begin position="46"/>
        <end position="62"/>
    </location>
</feature>
<dbReference type="Pfam" id="PF15412">
    <property type="entry name" value="Nse4-Nse3_bdg"/>
    <property type="match status" value="1"/>
</dbReference>
<dbReference type="EMBL" id="PUHQ01000049">
    <property type="protein sequence ID" value="KAG0659912.1"/>
    <property type="molecule type" value="Genomic_DNA"/>
</dbReference>
<evidence type="ECO:0000256" key="3">
    <source>
        <dbReference type="PROSITE-ProRule" id="PRU00221"/>
    </source>
</evidence>
<dbReference type="Proteomes" id="UP000777482">
    <property type="component" value="Unassembled WGS sequence"/>
</dbReference>